<evidence type="ECO:0000256" key="6">
    <source>
        <dbReference type="ARBA" id="ARBA00023008"/>
    </source>
</evidence>
<evidence type="ECO:0000313" key="9">
    <source>
        <dbReference type="Proteomes" id="UP000050795"/>
    </source>
</evidence>
<evidence type="ECO:0000313" key="10">
    <source>
        <dbReference type="WBParaSite" id="TREG1_11490.1"/>
    </source>
</evidence>
<keyword evidence="3 7" id="KW-0862">Zinc</keyword>
<dbReference type="PROSITE" id="PS00332">
    <property type="entry name" value="SOD_CU_ZN_2"/>
    <property type="match status" value="1"/>
</dbReference>
<keyword evidence="2 7" id="KW-0479">Metal-binding</keyword>
<dbReference type="Proteomes" id="UP000050795">
    <property type="component" value="Unassembled WGS sequence"/>
</dbReference>
<dbReference type="GO" id="GO:0004784">
    <property type="term" value="F:superoxide dismutase activity"/>
    <property type="evidence" value="ECO:0007669"/>
    <property type="project" value="UniProtKB-EC"/>
</dbReference>
<dbReference type="InterPro" id="IPR036423">
    <property type="entry name" value="SOD-like_Cu/Zn_dom_sf"/>
</dbReference>
<dbReference type="SUPFAM" id="SSF49329">
    <property type="entry name" value="Cu,Zn superoxide dismutase-like"/>
    <property type="match status" value="1"/>
</dbReference>
<evidence type="ECO:0000256" key="3">
    <source>
        <dbReference type="ARBA" id="ARBA00022833"/>
    </source>
</evidence>
<proteinExistence type="inferred from homology"/>
<keyword evidence="6 7" id="KW-0186">Copper</keyword>
<dbReference type="InterPro" id="IPR018152">
    <property type="entry name" value="SOD_Cu/Zn_BS"/>
</dbReference>
<comment type="cofactor">
    <cofactor evidence="7">
        <name>Cu cation</name>
        <dbReference type="ChEBI" id="CHEBI:23378"/>
    </cofactor>
    <text evidence="7">Binds 1 copper ion per subunit.</text>
</comment>
<dbReference type="PANTHER" id="PTHR10003">
    <property type="entry name" value="SUPEROXIDE DISMUTASE CU-ZN -RELATED"/>
    <property type="match status" value="1"/>
</dbReference>
<comment type="cofactor">
    <cofactor evidence="7">
        <name>Zn(2+)</name>
        <dbReference type="ChEBI" id="CHEBI:29105"/>
    </cofactor>
    <text evidence="7">Binds 1 zinc ion per subunit.</text>
</comment>
<comment type="similarity">
    <text evidence="1 7">Belongs to the Cu-Zn superoxide dismutase family.</text>
</comment>
<sequence length="174" mass="18069">MLNKKFCPTRANWKLTATLIASMKAVCVMTGTAGVKGVVRFSQDTPDAPVSIHAEFSGLKPGKHGFHVHEFGDTTNGCTSAGAHFNPTNQEHGAPGDAIRHVGDLGNVTADNNGNAVYDATDKLLSLNGAHSIIGRTMVVHENEDDLGRGGHELSKVTGNAGGRVACGVIGVAQ</sequence>
<name>A0AA85IXJ7_TRIRE</name>
<feature type="domain" description="Superoxide dismutase copper/zinc binding" evidence="8">
    <location>
        <begin position="35"/>
        <end position="170"/>
    </location>
</feature>
<organism evidence="9 10">
    <name type="scientific">Trichobilharzia regenti</name>
    <name type="common">Nasal bird schistosome</name>
    <dbReference type="NCBI Taxonomy" id="157069"/>
    <lineage>
        <taxon>Eukaryota</taxon>
        <taxon>Metazoa</taxon>
        <taxon>Spiralia</taxon>
        <taxon>Lophotrochozoa</taxon>
        <taxon>Platyhelminthes</taxon>
        <taxon>Trematoda</taxon>
        <taxon>Digenea</taxon>
        <taxon>Strigeidida</taxon>
        <taxon>Schistosomatoidea</taxon>
        <taxon>Schistosomatidae</taxon>
        <taxon>Trichobilharzia</taxon>
    </lineage>
</organism>
<comment type="catalytic activity">
    <reaction evidence="7">
        <text>2 superoxide + 2 H(+) = H2O2 + O2</text>
        <dbReference type="Rhea" id="RHEA:20696"/>
        <dbReference type="ChEBI" id="CHEBI:15378"/>
        <dbReference type="ChEBI" id="CHEBI:15379"/>
        <dbReference type="ChEBI" id="CHEBI:16240"/>
        <dbReference type="ChEBI" id="CHEBI:18421"/>
        <dbReference type="EC" id="1.15.1.1"/>
    </reaction>
</comment>
<keyword evidence="9" id="KW-1185">Reference proteome</keyword>
<comment type="function">
    <text evidence="7">Destroys radicals which are normally produced within the cells and which are toxic to biological systems.</text>
</comment>
<evidence type="ECO:0000256" key="5">
    <source>
        <dbReference type="ARBA" id="ARBA00023002"/>
    </source>
</evidence>
<dbReference type="EC" id="1.15.1.1" evidence="7"/>
<dbReference type="Pfam" id="PF00080">
    <property type="entry name" value="Sod_Cu"/>
    <property type="match status" value="1"/>
</dbReference>
<dbReference type="InterPro" id="IPR024134">
    <property type="entry name" value="SOD_Cu/Zn_/chaperone"/>
</dbReference>
<evidence type="ECO:0000256" key="4">
    <source>
        <dbReference type="ARBA" id="ARBA00022862"/>
    </source>
</evidence>
<protein>
    <recommendedName>
        <fullName evidence="7">Superoxide dismutase [Cu-Zn]</fullName>
        <ecNumber evidence="7">1.15.1.1</ecNumber>
    </recommendedName>
</protein>
<keyword evidence="4" id="KW-0049">Antioxidant</keyword>
<dbReference type="FunFam" id="2.60.40.200:FF:000001">
    <property type="entry name" value="Superoxide dismutase [Cu-Zn]"/>
    <property type="match status" value="1"/>
</dbReference>
<dbReference type="GO" id="GO:0005507">
    <property type="term" value="F:copper ion binding"/>
    <property type="evidence" value="ECO:0007669"/>
    <property type="project" value="InterPro"/>
</dbReference>
<dbReference type="PROSITE" id="PS00087">
    <property type="entry name" value="SOD_CU_ZN_1"/>
    <property type="match status" value="1"/>
</dbReference>
<evidence type="ECO:0000256" key="2">
    <source>
        <dbReference type="ARBA" id="ARBA00022723"/>
    </source>
</evidence>
<accession>A0AA85IXJ7</accession>
<dbReference type="InterPro" id="IPR001424">
    <property type="entry name" value="SOD_Cu_Zn_dom"/>
</dbReference>
<evidence type="ECO:0000256" key="1">
    <source>
        <dbReference type="ARBA" id="ARBA00010457"/>
    </source>
</evidence>
<dbReference type="PRINTS" id="PR00068">
    <property type="entry name" value="CUZNDISMTASE"/>
</dbReference>
<dbReference type="Gene3D" id="2.60.40.200">
    <property type="entry name" value="Superoxide dismutase, copper/zinc binding domain"/>
    <property type="match status" value="1"/>
</dbReference>
<reference evidence="10" key="2">
    <citation type="submission" date="2023-11" db="UniProtKB">
        <authorList>
            <consortium name="WormBaseParasite"/>
        </authorList>
    </citation>
    <scope>IDENTIFICATION</scope>
</reference>
<reference evidence="9" key="1">
    <citation type="submission" date="2022-06" db="EMBL/GenBank/DDBJ databases">
        <authorList>
            <person name="Berger JAMES D."/>
            <person name="Berger JAMES D."/>
        </authorList>
    </citation>
    <scope>NUCLEOTIDE SEQUENCE [LARGE SCALE GENOMIC DNA]</scope>
</reference>
<dbReference type="CDD" id="cd00305">
    <property type="entry name" value="Cu-Zn_Superoxide_Dismutase"/>
    <property type="match status" value="1"/>
</dbReference>
<dbReference type="WBParaSite" id="TREG1_11490.1">
    <property type="protein sequence ID" value="TREG1_11490.1"/>
    <property type="gene ID" value="TREG1_11490"/>
</dbReference>
<dbReference type="AlphaFoldDB" id="A0AA85IXJ7"/>
<evidence type="ECO:0000256" key="7">
    <source>
        <dbReference type="RuleBase" id="RU000393"/>
    </source>
</evidence>
<keyword evidence="5 7" id="KW-0560">Oxidoreductase</keyword>
<evidence type="ECO:0000259" key="8">
    <source>
        <dbReference type="Pfam" id="PF00080"/>
    </source>
</evidence>